<gene>
    <name evidence="3" type="ORF">CYCCA115_LOCUS15098</name>
</gene>
<evidence type="ECO:0000256" key="1">
    <source>
        <dbReference type="PROSITE-ProRule" id="PRU00339"/>
    </source>
</evidence>
<dbReference type="InterPro" id="IPR011990">
    <property type="entry name" value="TPR-like_helical_dom_sf"/>
</dbReference>
<protein>
    <recommendedName>
        <fullName evidence="5">ER membrane protein complex subunit 2</fullName>
    </recommendedName>
</protein>
<dbReference type="Gene3D" id="1.25.40.10">
    <property type="entry name" value="Tetratricopeptide repeat domain"/>
    <property type="match status" value="1"/>
</dbReference>
<accession>A0AAD2FVV8</accession>
<dbReference type="AlphaFoldDB" id="A0AAD2FVV8"/>
<evidence type="ECO:0000313" key="4">
    <source>
        <dbReference type="Proteomes" id="UP001295423"/>
    </source>
</evidence>
<dbReference type="SUPFAM" id="SSF48452">
    <property type="entry name" value="TPR-like"/>
    <property type="match status" value="1"/>
</dbReference>
<feature type="chain" id="PRO_5042149508" description="ER membrane protein complex subunit 2" evidence="2">
    <location>
        <begin position="24"/>
        <end position="336"/>
    </location>
</feature>
<sequence>MYSALLFSVIATLQLHNVIITQAFITEHHRHRSSRSEVSAVTPLLAASNIDDFFPTDDSDKNRFDVEALRQRFESLASNTGPSIYSSAMQEQPNLAEKEPLSSPVLLLTATDSSVPLRETPALDVAIEPRPPLTSIERERRSAEIELLGHLTYGEEAVKEIYNLWFAERGAAASKLLHQSRELMEQGPKEQDEAEAILLALIDDYGVYFTEPLNQLAILYHVQGRYEKALQLNKIVLSIKPWHFGALSHIVMVYAAMGDQMSARQWAYFRLPTFSNGGSNQRRSRWVERAVVEATVRLHQGEKNNAKSFGISDREWIAKQGNKFNKFESNDANSWQ</sequence>
<evidence type="ECO:0008006" key="5">
    <source>
        <dbReference type="Google" id="ProtNLM"/>
    </source>
</evidence>
<dbReference type="PROSITE" id="PS50005">
    <property type="entry name" value="TPR"/>
    <property type="match status" value="1"/>
</dbReference>
<dbReference type="InterPro" id="IPR019734">
    <property type="entry name" value="TPR_rpt"/>
</dbReference>
<dbReference type="EMBL" id="CAKOGP040001869">
    <property type="protein sequence ID" value="CAJ1954505.1"/>
    <property type="molecule type" value="Genomic_DNA"/>
</dbReference>
<reference evidence="3" key="1">
    <citation type="submission" date="2023-08" db="EMBL/GenBank/DDBJ databases">
        <authorList>
            <person name="Audoor S."/>
            <person name="Bilcke G."/>
        </authorList>
    </citation>
    <scope>NUCLEOTIDE SEQUENCE</scope>
</reference>
<comment type="caution">
    <text evidence="3">The sequence shown here is derived from an EMBL/GenBank/DDBJ whole genome shotgun (WGS) entry which is preliminary data.</text>
</comment>
<keyword evidence="1" id="KW-0802">TPR repeat</keyword>
<evidence type="ECO:0000256" key="2">
    <source>
        <dbReference type="SAM" id="SignalP"/>
    </source>
</evidence>
<name>A0AAD2FVV8_9STRA</name>
<evidence type="ECO:0000313" key="3">
    <source>
        <dbReference type="EMBL" id="CAJ1954505.1"/>
    </source>
</evidence>
<feature type="repeat" description="TPR" evidence="1">
    <location>
        <begin position="210"/>
        <end position="243"/>
    </location>
</feature>
<feature type="signal peptide" evidence="2">
    <location>
        <begin position="1"/>
        <end position="23"/>
    </location>
</feature>
<keyword evidence="2" id="KW-0732">Signal</keyword>
<dbReference type="Proteomes" id="UP001295423">
    <property type="component" value="Unassembled WGS sequence"/>
</dbReference>
<organism evidence="3 4">
    <name type="scientific">Cylindrotheca closterium</name>
    <dbReference type="NCBI Taxonomy" id="2856"/>
    <lineage>
        <taxon>Eukaryota</taxon>
        <taxon>Sar</taxon>
        <taxon>Stramenopiles</taxon>
        <taxon>Ochrophyta</taxon>
        <taxon>Bacillariophyta</taxon>
        <taxon>Bacillariophyceae</taxon>
        <taxon>Bacillariophycidae</taxon>
        <taxon>Bacillariales</taxon>
        <taxon>Bacillariaceae</taxon>
        <taxon>Cylindrotheca</taxon>
    </lineage>
</organism>
<keyword evidence="4" id="KW-1185">Reference proteome</keyword>
<proteinExistence type="predicted"/>